<dbReference type="Proteomes" id="UP000238164">
    <property type="component" value="Chromosome 1"/>
</dbReference>
<evidence type="ECO:0000313" key="2">
    <source>
        <dbReference type="EMBL" id="SPD86924.1"/>
    </source>
</evidence>
<evidence type="ECO:0000313" key="3">
    <source>
        <dbReference type="Proteomes" id="UP000238164"/>
    </source>
</evidence>
<name>A0A2N9JFM6_9ACTN</name>
<dbReference type="EMBL" id="LT985188">
    <property type="protein sequence ID" value="SPD86924.1"/>
    <property type="molecule type" value="Genomic_DNA"/>
</dbReference>
<keyword evidence="3" id="KW-1185">Reference proteome</keyword>
<reference evidence="2 3" key="1">
    <citation type="submission" date="2018-02" db="EMBL/GenBank/DDBJ databases">
        <authorList>
            <person name="Cohen D.B."/>
            <person name="Kent A.D."/>
        </authorList>
    </citation>
    <scope>NUCLEOTIDE SEQUENCE [LARGE SCALE GENOMIC DNA]</scope>
    <source>
        <strain evidence="2">1</strain>
    </source>
</reference>
<keyword evidence="1" id="KW-0812">Transmembrane</keyword>
<evidence type="ECO:0000256" key="1">
    <source>
        <dbReference type="SAM" id="Phobius"/>
    </source>
</evidence>
<sequence>MTPCYWPEQTDDTTGVSDQLNRVTKYVVSATITDPQWRNSVVLAVVLTGSITLAHLLIAEGYGRRVPHVLLPGRTGHRTAVLSRGLRRPTDTGGCADLRQRRHLCRLSSDRLARRLTWCEAAAFVDPLLVE</sequence>
<dbReference type="KEGG" id="mgg:MPLG2_1894"/>
<keyword evidence="1" id="KW-1133">Transmembrane helix</keyword>
<protein>
    <submittedName>
        <fullName evidence="2">Uncharacterized protein</fullName>
    </submittedName>
</protein>
<gene>
    <name evidence="2" type="ORF">MPLG2_1894</name>
</gene>
<keyword evidence="1" id="KW-0472">Membrane</keyword>
<proteinExistence type="predicted"/>
<accession>A0A2N9JFM6</accession>
<dbReference type="AlphaFoldDB" id="A0A2N9JFM6"/>
<feature type="transmembrane region" description="Helical" evidence="1">
    <location>
        <begin position="41"/>
        <end position="59"/>
    </location>
</feature>
<organism evidence="2 3">
    <name type="scientific">Micropruina glycogenica</name>
    <dbReference type="NCBI Taxonomy" id="75385"/>
    <lineage>
        <taxon>Bacteria</taxon>
        <taxon>Bacillati</taxon>
        <taxon>Actinomycetota</taxon>
        <taxon>Actinomycetes</taxon>
        <taxon>Propionibacteriales</taxon>
        <taxon>Nocardioidaceae</taxon>
        <taxon>Micropruina</taxon>
    </lineage>
</organism>